<dbReference type="Pfam" id="PF22763">
    <property type="entry name" value="NrS1-1_pol-like_HBD"/>
    <property type="match status" value="1"/>
</dbReference>
<dbReference type="Pfam" id="PF19263">
    <property type="entry name" value="DUF5906"/>
    <property type="match status" value="1"/>
</dbReference>
<evidence type="ECO:0000313" key="4">
    <source>
        <dbReference type="Proteomes" id="UP000245390"/>
    </source>
</evidence>
<reference evidence="3 4" key="1">
    <citation type="submission" date="2018-05" db="EMBL/GenBank/DDBJ databases">
        <title>Genomic Encyclopedia of Type Strains, Phase IV (KMG-IV): sequencing the most valuable type-strain genomes for metagenomic binning, comparative biology and taxonomic classification.</title>
        <authorList>
            <person name="Goeker M."/>
        </authorList>
    </citation>
    <scope>NUCLEOTIDE SEQUENCE [LARGE SCALE GENOMIC DNA]</scope>
    <source>
        <strain evidence="3 4">DSM 103371</strain>
    </source>
</reference>
<dbReference type="InterPro" id="IPR054468">
    <property type="entry name" value="NrSPol-like_HBD"/>
</dbReference>
<name>A0A316G5D3_9RHOB</name>
<accession>A0A316G5D3</accession>
<dbReference type="KEGG" id="salo:EF888_19960"/>
<dbReference type="AlphaFoldDB" id="A0A316G5D3"/>
<dbReference type="Proteomes" id="UP000245390">
    <property type="component" value="Unassembled WGS sequence"/>
</dbReference>
<proteinExistence type="predicted"/>
<evidence type="ECO:0000259" key="2">
    <source>
        <dbReference type="Pfam" id="PF22763"/>
    </source>
</evidence>
<evidence type="ECO:0000313" key="3">
    <source>
        <dbReference type="EMBL" id="PWK54980.1"/>
    </source>
</evidence>
<dbReference type="EMBL" id="QGGV01000009">
    <property type="protein sequence ID" value="PWK54980.1"/>
    <property type="molecule type" value="Genomic_DNA"/>
</dbReference>
<comment type="caution">
    <text evidence="3">The sequence shown here is derived from an EMBL/GenBank/DDBJ whole genome shotgun (WGS) entry which is preliminary data.</text>
</comment>
<dbReference type="RefSeq" id="WP_109760387.1">
    <property type="nucleotide sequence ID" value="NZ_CP034588.1"/>
</dbReference>
<dbReference type="OrthoDB" id="7819747at2"/>
<protein>
    <submittedName>
        <fullName evidence="3">Primase-polymerase (Primpol)-like protein</fullName>
    </submittedName>
</protein>
<feature type="domain" description="NrS-1 polymerase-like HBD" evidence="2">
    <location>
        <begin position="246"/>
        <end position="294"/>
    </location>
</feature>
<gene>
    <name evidence="3" type="ORF">C8D95_10967</name>
</gene>
<dbReference type="InterPro" id="IPR045455">
    <property type="entry name" value="NrS-1_pol-like_helicase"/>
</dbReference>
<feature type="domain" description="NrS-1 polymerase-like helicase" evidence="1">
    <location>
        <begin position="486"/>
        <end position="596"/>
    </location>
</feature>
<sequence length="771" mass="86584">MHTVTEAGIGPQTSPYERLPTELRALSQWCVTPGTAIDKAPRAADGQPAKVNDPSTWMDFDTACRVASEKGWRIGFVFTAADPFACIDLDWVNEQTQLAKGQPVDPTKWSTEGDRDAYLRIVAHMNTYTEVSRSGLGLHLIVQADIGKGCHVGNVEIYSERRFLICTGMVHCELPVAEQQESVDALVTELRLRQKVPSVNLAPVPDEPEKEIDDEVLGRAKKAANAVKFQMLWDGNWKGKPNYPSQSEADMALLGILAFYSPNNGQVMRLFRKSELGKREKATKEDRYLSRSIDAIRRRQAFEKQQAEQSRAAFKMIGEEGFSAAALPPTMDIGEMHRALVYIAAEKTMIVFRDNTAVQLPPPSMGQLLKHNTTTIPATEDEDEKKVPTFALWQSSANRQVAYTMTFDPSAGEFCKADDGRHALNMWKPRPHNPPRDWAQRIGIFLNHVEYLVPGKIERERFLDWLAHIEQHPGVLPHNHYLMIATQQGVGRNWLAALLAHVWSGNVAMDFDLKSSLSSGFNGQLSRKLLAVVDEINEGGTGERWQHSEKLKSMVTASHRFINMKYGLQFTEKNCCRFLIFSNYETGLPLTNDDRRWNAIMNPDEPRDEAYYRQLYATLYPHPDPLFIASVRQFLRTRNIAGFNPGARAAMNDAKRAVVAASMTTEDENAAALVESHPRDLITADDLFDEVFGFSPMHTAGADTSRKWKLLAPIARKVGIEPMPKPFALFGRPKVKVWIVRNPQRWRGALAHAVEQELARLPAPPEPPTAP</sequence>
<organism evidence="3 4">
    <name type="scientific">Silicimonas algicola</name>
    <dbReference type="NCBI Taxonomy" id="1826607"/>
    <lineage>
        <taxon>Bacteria</taxon>
        <taxon>Pseudomonadati</taxon>
        <taxon>Pseudomonadota</taxon>
        <taxon>Alphaproteobacteria</taxon>
        <taxon>Rhodobacterales</taxon>
        <taxon>Paracoccaceae</taxon>
    </lineage>
</organism>
<keyword evidence="4" id="KW-1185">Reference proteome</keyword>
<evidence type="ECO:0000259" key="1">
    <source>
        <dbReference type="Pfam" id="PF19263"/>
    </source>
</evidence>